<proteinExistence type="predicted"/>
<dbReference type="Pfam" id="PF00535">
    <property type="entry name" value="Glycos_transf_2"/>
    <property type="match status" value="1"/>
</dbReference>
<dbReference type="CAZy" id="GT2">
    <property type="family name" value="Glycosyltransferase Family 2"/>
</dbReference>
<keyword evidence="2" id="KW-0808">Transferase</keyword>
<dbReference type="GO" id="GO:0016740">
    <property type="term" value="F:transferase activity"/>
    <property type="evidence" value="ECO:0007669"/>
    <property type="project" value="UniProtKB-KW"/>
</dbReference>
<evidence type="ECO:0000313" key="3">
    <source>
        <dbReference type="Proteomes" id="UP000001916"/>
    </source>
</evidence>
<dbReference type="KEGG" id="msv:Mesil_0339"/>
<gene>
    <name evidence="2" type="ordered locus">Mesil_0339</name>
</gene>
<dbReference type="PANTHER" id="PTHR43685:SF2">
    <property type="entry name" value="GLYCOSYLTRANSFERASE 2-LIKE DOMAIN-CONTAINING PROTEIN"/>
    <property type="match status" value="1"/>
</dbReference>
<evidence type="ECO:0000259" key="1">
    <source>
        <dbReference type="Pfam" id="PF00535"/>
    </source>
</evidence>
<dbReference type="CDD" id="cd00761">
    <property type="entry name" value="Glyco_tranf_GTA_type"/>
    <property type="match status" value="1"/>
</dbReference>
<dbReference type="HOGENOM" id="CLU_942705_0_0_0"/>
<organism evidence="2 3">
    <name type="scientific">Allomeiothermus silvanus (strain ATCC 700542 / DSM 9946 / NBRC 106475 / NCIMB 13440 / VI-R2)</name>
    <name type="common">Thermus silvanus</name>
    <dbReference type="NCBI Taxonomy" id="526227"/>
    <lineage>
        <taxon>Bacteria</taxon>
        <taxon>Thermotogati</taxon>
        <taxon>Deinococcota</taxon>
        <taxon>Deinococci</taxon>
        <taxon>Thermales</taxon>
        <taxon>Thermaceae</taxon>
        <taxon>Allomeiothermus</taxon>
    </lineage>
</organism>
<dbReference type="STRING" id="526227.Mesil_0339"/>
<feature type="domain" description="Glycosyltransferase 2-like" evidence="1">
    <location>
        <begin position="4"/>
        <end position="154"/>
    </location>
</feature>
<dbReference type="EMBL" id="CP002042">
    <property type="protein sequence ID" value="ADH62280.1"/>
    <property type="molecule type" value="Genomic_DNA"/>
</dbReference>
<accession>D7BI06</accession>
<dbReference type="Gene3D" id="3.90.550.10">
    <property type="entry name" value="Spore Coat Polysaccharide Biosynthesis Protein SpsA, Chain A"/>
    <property type="match status" value="1"/>
</dbReference>
<dbReference type="Proteomes" id="UP000001916">
    <property type="component" value="Chromosome"/>
</dbReference>
<protein>
    <submittedName>
        <fullName evidence="2">Glycosyl transferase family 2</fullName>
    </submittedName>
</protein>
<dbReference type="InterPro" id="IPR001173">
    <property type="entry name" value="Glyco_trans_2-like"/>
</dbReference>
<evidence type="ECO:0000313" key="2">
    <source>
        <dbReference type="EMBL" id="ADH62280.1"/>
    </source>
</evidence>
<dbReference type="OrthoDB" id="9766299at2"/>
<dbReference type="PANTHER" id="PTHR43685">
    <property type="entry name" value="GLYCOSYLTRANSFERASE"/>
    <property type="match status" value="1"/>
</dbReference>
<dbReference type="InterPro" id="IPR029044">
    <property type="entry name" value="Nucleotide-diphossugar_trans"/>
</dbReference>
<dbReference type="AlphaFoldDB" id="D7BI06"/>
<keyword evidence="3" id="KW-1185">Reference proteome</keyword>
<sequence>MELSVIIPTYNRASLVSRVVRAFLEEGSFRGDSQGEGIDFEVIVVDDGSSDDTAERLRAIQDPRLRLLHQPNQKLAAARNRGLQEARGAYVLFNDDDIIPEPGFLRAHLEAHRLYPGSAIVSRVRVPDGVARTPFQRYWQARLHAGTDPLKPGQVLGKGGFWSASISFSRRDLPDRPFGEFPAYGWEEHELGLRLWRQGVRPRFWPKAQAWHHDPVSLEGMLEKWRSMGRMAWKFYATHKSLEVALWTGIHPLSLWLKRWLYPWNRAERLLADRFWEEQEGASSKYRFLLEAAYTRGLIEGRRA</sequence>
<dbReference type="InterPro" id="IPR050834">
    <property type="entry name" value="Glycosyltransf_2"/>
</dbReference>
<dbReference type="eggNOG" id="COG1216">
    <property type="taxonomic scope" value="Bacteria"/>
</dbReference>
<dbReference type="RefSeq" id="WP_013156887.1">
    <property type="nucleotide sequence ID" value="NC_014212.1"/>
</dbReference>
<reference evidence="2 3" key="1">
    <citation type="journal article" date="2010" name="Stand. Genomic Sci.">
        <title>Complete genome sequence of Meiothermus silvanus type strain (VI-R2).</title>
        <authorList>
            <person name="Sikorski J."/>
            <person name="Tindall B.J."/>
            <person name="Lowry S."/>
            <person name="Lucas S."/>
            <person name="Nolan M."/>
            <person name="Copeland A."/>
            <person name="Glavina Del Rio T."/>
            <person name="Tice H."/>
            <person name="Cheng J.F."/>
            <person name="Han C."/>
            <person name="Pitluck S."/>
            <person name="Liolios K."/>
            <person name="Ivanova N."/>
            <person name="Mavromatis K."/>
            <person name="Mikhailova N."/>
            <person name="Pati A."/>
            <person name="Goodwin L."/>
            <person name="Chen A."/>
            <person name="Palaniappan K."/>
            <person name="Land M."/>
            <person name="Hauser L."/>
            <person name="Chang Y.J."/>
            <person name="Jeffries C.D."/>
            <person name="Rohde M."/>
            <person name="Goker M."/>
            <person name="Woyke T."/>
            <person name="Bristow J."/>
            <person name="Eisen J.A."/>
            <person name="Markowitz V."/>
            <person name="Hugenholtz P."/>
            <person name="Kyrpides N.C."/>
            <person name="Klenk H.P."/>
            <person name="Lapidus A."/>
        </authorList>
    </citation>
    <scope>NUCLEOTIDE SEQUENCE [LARGE SCALE GENOMIC DNA]</scope>
    <source>
        <strain evidence="3">ATCC 700542 / DSM 9946 / VI-R2</strain>
    </source>
</reference>
<name>D7BI06_ALLS1</name>
<dbReference type="SUPFAM" id="SSF53448">
    <property type="entry name" value="Nucleotide-diphospho-sugar transferases"/>
    <property type="match status" value="1"/>
</dbReference>